<dbReference type="EMBL" id="JXJN01017403">
    <property type="status" value="NOT_ANNOTATED_CDS"/>
    <property type="molecule type" value="Genomic_DNA"/>
</dbReference>
<dbReference type="Proteomes" id="UP000092460">
    <property type="component" value="Unassembled WGS sequence"/>
</dbReference>
<evidence type="ECO:0000313" key="1">
    <source>
        <dbReference type="EnsemblMetazoa" id="GPPI035635-PA"/>
    </source>
</evidence>
<proteinExistence type="predicted"/>
<dbReference type="EnsemblMetazoa" id="GPPI035635-RA">
    <property type="protein sequence ID" value="GPPI035635-PA"/>
    <property type="gene ID" value="GPPI035635"/>
</dbReference>
<reference evidence="1" key="2">
    <citation type="submission" date="2020-05" db="UniProtKB">
        <authorList>
            <consortium name="EnsemblMetazoa"/>
        </authorList>
    </citation>
    <scope>IDENTIFICATION</scope>
    <source>
        <strain evidence="1">IAEA</strain>
    </source>
</reference>
<name>A0A1B0BNH8_9MUSC</name>
<dbReference type="EMBL" id="JXJN01017402">
    <property type="status" value="NOT_ANNOTATED_CDS"/>
    <property type="molecule type" value="Genomic_DNA"/>
</dbReference>
<organism evidence="1 2">
    <name type="scientific">Glossina palpalis gambiensis</name>
    <dbReference type="NCBI Taxonomy" id="67801"/>
    <lineage>
        <taxon>Eukaryota</taxon>
        <taxon>Metazoa</taxon>
        <taxon>Ecdysozoa</taxon>
        <taxon>Arthropoda</taxon>
        <taxon>Hexapoda</taxon>
        <taxon>Insecta</taxon>
        <taxon>Pterygota</taxon>
        <taxon>Neoptera</taxon>
        <taxon>Endopterygota</taxon>
        <taxon>Diptera</taxon>
        <taxon>Brachycera</taxon>
        <taxon>Muscomorpha</taxon>
        <taxon>Hippoboscoidea</taxon>
        <taxon>Glossinidae</taxon>
        <taxon>Glossina</taxon>
    </lineage>
</organism>
<sequence length="84" mass="9611">MQTKEDHDELKRRSIRPVVNVAQLKEQGQNSEISQASSDNFVVLRSDSYSSEHIGEVYQDEDNMAAVLMRRHEVTGDLVMVSFK</sequence>
<reference evidence="2" key="1">
    <citation type="submission" date="2015-01" db="EMBL/GenBank/DDBJ databases">
        <authorList>
            <person name="Aksoy S."/>
            <person name="Warren W."/>
            <person name="Wilson R.K."/>
        </authorList>
    </citation>
    <scope>NUCLEOTIDE SEQUENCE [LARGE SCALE GENOMIC DNA]</scope>
    <source>
        <strain evidence="2">IAEA</strain>
    </source>
</reference>
<protein>
    <submittedName>
        <fullName evidence="1">Uncharacterized protein</fullName>
    </submittedName>
</protein>
<dbReference type="AlphaFoldDB" id="A0A1B0BNH8"/>
<keyword evidence="2" id="KW-1185">Reference proteome</keyword>
<evidence type="ECO:0000313" key="2">
    <source>
        <dbReference type="Proteomes" id="UP000092460"/>
    </source>
</evidence>
<dbReference type="VEuPathDB" id="VectorBase:GPPI035635"/>
<accession>A0A1B0BNH8</accession>